<feature type="compositionally biased region" description="Polar residues" evidence="1">
    <location>
        <begin position="1"/>
        <end position="12"/>
    </location>
</feature>
<organism evidence="2 3">
    <name type="scientific">Larinioides sclopetarius</name>
    <dbReference type="NCBI Taxonomy" id="280406"/>
    <lineage>
        <taxon>Eukaryota</taxon>
        <taxon>Metazoa</taxon>
        <taxon>Ecdysozoa</taxon>
        <taxon>Arthropoda</taxon>
        <taxon>Chelicerata</taxon>
        <taxon>Arachnida</taxon>
        <taxon>Araneae</taxon>
        <taxon>Araneomorphae</taxon>
        <taxon>Entelegynae</taxon>
        <taxon>Araneoidea</taxon>
        <taxon>Araneidae</taxon>
        <taxon>Larinioides</taxon>
    </lineage>
</organism>
<feature type="region of interest" description="Disordered" evidence="1">
    <location>
        <begin position="82"/>
        <end position="109"/>
    </location>
</feature>
<feature type="non-terminal residue" evidence="2">
    <location>
        <position position="496"/>
    </location>
</feature>
<dbReference type="EMBL" id="CAXIEN010000404">
    <property type="protein sequence ID" value="CAL1296801.1"/>
    <property type="molecule type" value="Genomic_DNA"/>
</dbReference>
<proteinExistence type="predicted"/>
<dbReference type="Proteomes" id="UP001497382">
    <property type="component" value="Unassembled WGS sequence"/>
</dbReference>
<name>A0AAV2BKL1_9ARAC</name>
<feature type="compositionally biased region" description="Basic and acidic residues" evidence="1">
    <location>
        <begin position="93"/>
        <end position="102"/>
    </location>
</feature>
<evidence type="ECO:0000313" key="2">
    <source>
        <dbReference type="EMBL" id="CAL1296801.1"/>
    </source>
</evidence>
<feature type="region of interest" description="Disordered" evidence="1">
    <location>
        <begin position="1"/>
        <end position="40"/>
    </location>
</feature>
<accession>A0AAV2BKL1</accession>
<evidence type="ECO:0000256" key="1">
    <source>
        <dbReference type="SAM" id="MobiDB-lite"/>
    </source>
</evidence>
<keyword evidence="3" id="KW-1185">Reference proteome</keyword>
<comment type="caution">
    <text evidence="2">The sequence shown here is derived from an EMBL/GenBank/DDBJ whole genome shotgun (WGS) entry which is preliminary data.</text>
</comment>
<gene>
    <name evidence="2" type="ORF">LARSCL_LOCUS19936</name>
</gene>
<feature type="compositionally biased region" description="Low complexity" evidence="1">
    <location>
        <begin position="13"/>
        <end position="25"/>
    </location>
</feature>
<protein>
    <submittedName>
        <fullName evidence="2">Uncharacterized protein</fullName>
    </submittedName>
</protein>
<sequence length="496" mass="58234">MERLESLQNAENSSLGQGSYSSSTGKENCKASRKRKHSVTDKNGTVTKLLIDKEGSNDVDFEFLAENFSYEQCNHSSNPYKGNCKTSRKRKYSVTDKDDTRSKRPHMNKECSNYQNSKFLDDLQHVSRHSFFYKLHNTCQTNRYISHCSLQLMYQLDLSVLCSLRKSMYKYKYPLLSLMFQDSAIDKFCDIALHYKGKSIHIQVENVDNYIDSNISYARLFNKERRSSSINSYFDSFVKHVISKSNSLYDVEYLIVYTNSGLDLTEEKELRKGRCKNFYPFKFYSINVEQCDILKDFLFTRNNIQEAGFYQFSHNKIMRKELLKQLKFSPAVQKVVKKRELSQKFKSEIKEAFLDKLVFAVNQPNRAELAAIIKREMKNNKEILLNYMTFQKKILSYLEKHTKLGSYISGIIYEFNLLMLFFHDMFLRKNMFSINFEGKSCDISNYFIINYKGKTIYLKAHYPGSDIDYSQLFPSKQKSNAFSINKLFALFVKKLG</sequence>
<dbReference type="AlphaFoldDB" id="A0AAV2BKL1"/>
<evidence type="ECO:0000313" key="3">
    <source>
        <dbReference type="Proteomes" id="UP001497382"/>
    </source>
</evidence>
<reference evidence="2 3" key="1">
    <citation type="submission" date="2024-04" db="EMBL/GenBank/DDBJ databases">
        <authorList>
            <person name="Rising A."/>
            <person name="Reimegard J."/>
            <person name="Sonavane S."/>
            <person name="Akerstrom W."/>
            <person name="Nylinder S."/>
            <person name="Hedman E."/>
            <person name="Kallberg Y."/>
        </authorList>
    </citation>
    <scope>NUCLEOTIDE SEQUENCE [LARGE SCALE GENOMIC DNA]</scope>
</reference>